<proteinExistence type="predicted"/>
<comment type="caution">
    <text evidence="2">The sequence shown here is derived from an EMBL/GenBank/DDBJ whole genome shotgun (WGS) entry which is preliminary data.</text>
</comment>
<feature type="region of interest" description="Disordered" evidence="1">
    <location>
        <begin position="1"/>
        <end position="60"/>
    </location>
</feature>
<keyword evidence="3" id="KW-1185">Reference proteome</keyword>
<sequence>MDNQYNATGSTTSKHPRSVSHPVSGPGACPTSQSTLVATFPSYGSGDSRPRSPSHQQIQGAYQSLEYRPGCSFLTGAPERKFGAEPIYPTYPLPPFVSPEKLGAPPMSPTTTAFGKSPTSMIDSRGSSGEQTDAMLAMTTAKQEHEDALTKQLWEQYDARAPPS</sequence>
<name>A0A8H5B700_9AGAR</name>
<dbReference type="AlphaFoldDB" id="A0A8H5B700"/>
<dbReference type="EMBL" id="JAACJJ010000032">
    <property type="protein sequence ID" value="KAF5317724.1"/>
    <property type="molecule type" value="Genomic_DNA"/>
</dbReference>
<feature type="compositionally biased region" description="Polar residues" evidence="1">
    <location>
        <begin position="1"/>
        <end position="13"/>
    </location>
</feature>
<evidence type="ECO:0000256" key="1">
    <source>
        <dbReference type="SAM" id="MobiDB-lite"/>
    </source>
</evidence>
<gene>
    <name evidence="2" type="ORF">D9619_012600</name>
</gene>
<feature type="compositionally biased region" description="Polar residues" evidence="1">
    <location>
        <begin position="51"/>
        <end position="60"/>
    </location>
</feature>
<evidence type="ECO:0000313" key="2">
    <source>
        <dbReference type="EMBL" id="KAF5317724.1"/>
    </source>
</evidence>
<dbReference type="Proteomes" id="UP000567179">
    <property type="component" value="Unassembled WGS sequence"/>
</dbReference>
<organism evidence="2 3">
    <name type="scientific">Psilocybe cf. subviscida</name>
    <dbReference type="NCBI Taxonomy" id="2480587"/>
    <lineage>
        <taxon>Eukaryota</taxon>
        <taxon>Fungi</taxon>
        <taxon>Dikarya</taxon>
        <taxon>Basidiomycota</taxon>
        <taxon>Agaricomycotina</taxon>
        <taxon>Agaricomycetes</taxon>
        <taxon>Agaricomycetidae</taxon>
        <taxon>Agaricales</taxon>
        <taxon>Agaricineae</taxon>
        <taxon>Strophariaceae</taxon>
        <taxon>Psilocybe</taxon>
    </lineage>
</organism>
<accession>A0A8H5B700</accession>
<feature type="region of interest" description="Disordered" evidence="1">
    <location>
        <begin position="99"/>
        <end position="130"/>
    </location>
</feature>
<feature type="compositionally biased region" description="Polar residues" evidence="1">
    <location>
        <begin position="109"/>
        <end position="130"/>
    </location>
</feature>
<protein>
    <submittedName>
        <fullName evidence="2">Uncharacterized protein</fullName>
    </submittedName>
</protein>
<reference evidence="2 3" key="1">
    <citation type="journal article" date="2020" name="ISME J.">
        <title>Uncovering the hidden diversity of litter-decomposition mechanisms in mushroom-forming fungi.</title>
        <authorList>
            <person name="Floudas D."/>
            <person name="Bentzer J."/>
            <person name="Ahren D."/>
            <person name="Johansson T."/>
            <person name="Persson P."/>
            <person name="Tunlid A."/>
        </authorList>
    </citation>
    <scope>NUCLEOTIDE SEQUENCE [LARGE SCALE GENOMIC DNA]</scope>
    <source>
        <strain evidence="2 3">CBS 101986</strain>
    </source>
</reference>
<evidence type="ECO:0000313" key="3">
    <source>
        <dbReference type="Proteomes" id="UP000567179"/>
    </source>
</evidence>